<feature type="region of interest" description="Disordered" evidence="3">
    <location>
        <begin position="329"/>
        <end position="423"/>
    </location>
</feature>
<feature type="compositionally biased region" description="Pro residues" evidence="3">
    <location>
        <begin position="406"/>
        <end position="419"/>
    </location>
</feature>
<gene>
    <name evidence="5" type="ORF">TKK_004736</name>
</gene>
<dbReference type="SMART" id="SM00326">
    <property type="entry name" value="SH3"/>
    <property type="match status" value="2"/>
</dbReference>
<dbReference type="CDD" id="cd00174">
    <property type="entry name" value="SH3"/>
    <property type="match status" value="1"/>
</dbReference>
<feature type="compositionally biased region" description="Low complexity" evidence="3">
    <location>
        <begin position="329"/>
        <end position="349"/>
    </location>
</feature>
<protein>
    <recommendedName>
        <fullName evidence="4">SH3 domain-containing protein</fullName>
    </recommendedName>
</protein>
<dbReference type="InterPro" id="IPR001452">
    <property type="entry name" value="SH3_domain"/>
</dbReference>
<dbReference type="Gene3D" id="2.30.30.40">
    <property type="entry name" value="SH3 Domains"/>
    <property type="match status" value="2"/>
</dbReference>
<organism evidence="5 6">
    <name type="scientific">Trichogramma kaykai</name>
    <dbReference type="NCBI Taxonomy" id="54128"/>
    <lineage>
        <taxon>Eukaryota</taxon>
        <taxon>Metazoa</taxon>
        <taxon>Ecdysozoa</taxon>
        <taxon>Arthropoda</taxon>
        <taxon>Hexapoda</taxon>
        <taxon>Insecta</taxon>
        <taxon>Pterygota</taxon>
        <taxon>Neoptera</taxon>
        <taxon>Endopterygota</taxon>
        <taxon>Hymenoptera</taxon>
        <taxon>Apocrita</taxon>
        <taxon>Proctotrupomorpha</taxon>
        <taxon>Chalcidoidea</taxon>
        <taxon>Trichogrammatidae</taxon>
        <taxon>Trichogramma</taxon>
    </lineage>
</organism>
<sequence>MDLLTELRVPTRSAPRPPDLTSSTSSAAAAAAIASPPRNNDMWSGIDPFSPIMTVNQKKKPPPRPPPPKFTIRSNNTPQDKPKNKPTRPTELITNLFGRRGSKSSSSSSVSSTATVQNYGTTIRNAFPTTTKHHQSQHQSQQPSLFNDTHSSSNSNGPISMCLIDLSPPGSPTPSSTTRSSSDGVSVDSFGSDGNSNPSAFTSGSSACSAFEDDFDFFGNLSVNGKKPNNHLSAATTTTASNDPWKVSCTQDPFGSFDAFASSSFSSSTQYQQQQQQWSTTSSTASSILQQQTQIKEIGESNFFAFNDINTTSSSTSLFDSAPVTAAALSSRPTSSSSSTSPTEATAKSNFVMPTIIRAKKPSSNKEPPPKPAQPPALSVSKYSSAPRLTPVSDDNKPGWAEDASPPMPKLPPPPPPPEYMASLEDGLVENFERPYGVALYNFPASQPGDLELKEGDVVYLTKAVNDDWMEGCVGVTEGIFPANFIDVKVPLPGCDSHVVNALYDFNAETFDDLSFKEGATIKVLSRISDEWLYGECNGEKGQFPANFVDRIPSDFAAHL</sequence>
<dbReference type="AlphaFoldDB" id="A0ABD2XBZ2"/>
<dbReference type="Pfam" id="PF00018">
    <property type="entry name" value="SH3_1"/>
    <property type="match status" value="2"/>
</dbReference>
<feature type="region of interest" description="Disordered" evidence="3">
    <location>
        <begin position="1"/>
        <end position="117"/>
    </location>
</feature>
<feature type="compositionally biased region" description="Low complexity" evidence="3">
    <location>
        <begin position="21"/>
        <end position="35"/>
    </location>
</feature>
<keyword evidence="1 2" id="KW-0728">SH3 domain</keyword>
<feature type="compositionally biased region" description="Low complexity" evidence="3">
    <location>
        <begin position="173"/>
        <end position="196"/>
    </location>
</feature>
<dbReference type="InterPro" id="IPR036028">
    <property type="entry name" value="SH3-like_dom_sf"/>
</dbReference>
<proteinExistence type="predicted"/>
<evidence type="ECO:0000256" key="1">
    <source>
        <dbReference type="ARBA" id="ARBA00022443"/>
    </source>
</evidence>
<feature type="domain" description="SH3" evidence="4">
    <location>
        <begin position="495"/>
        <end position="554"/>
    </location>
</feature>
<dbReference type="EMBL" id="JBJJXI010000037">
    <property type="protein sequence ID" value="KAL3402191.1"/>
    <property type="molecule type" value="Genomic_DNA"/>
</dbReference>
<feature type="compositionally biased region" description="Polar residues" evidence="3">
    <location>
        <begin position="145"/>
        <end position="158"/>
    </location>
</feature>
<reference evidence="5 6" key="1">
    <citation type="journal article" date="2024" name="bioRxiv">
        <title>A reference genome for Trichogramma kaykai: A tiny desert-dwelling parasitoid wasp with competing sex-ratio distorters.</title>
        <authorList>
            <person name="Culotta J."/>
            <person name="Lindsey A.R."/>
        </authorList>
    </citation>
    <scope>NUCLEOTIDE SEQUENCE [LARGE SCALE GENOMIC DNA]</scope>
    <source>
        <strain evidence="5 6">KSX58</strain>
    </source>
</reference>
<dbReference type="Proteomes" id="UP001627154">
    <property type="component" value="Unassembled WGS sequence"/>
</dbReference>
<comment type="caution">
    <text evidence="5">The sequence shown here is derived from an EMBL/GenBank/DDBJ whole genome shotgun (WGS) entry which is preliminary data.</text>
</comment>
<dbReference type="PRINTS" id="PR00452">
    <property type="entry name" value="SH3DOMAIN"/>
</dbReference>
<evidence type="ECO:0000256" key="2">
    <source>
        <dbReference type="PROSITE-ProRule" id="PRU00192"/>
    </source>
</evidence>
<dbReference type="PANTHER" id="PTHR14167:SF116">
    <property type="entry name" value="CAP, ISOFORM AC"/>
    <property type="match status" value="1"/>
</dbReference>
<dbReference type="PRINTS" id="PR00499">
    <property type="entry name" value="P67PHOX"/>
</dbReference>
<dbReference type="PANTHER" id="PTHR14167">
    <property type="entry name" value="SH3 DOMAIN-CONTAINING"/>
    <property type="match status" value="1"/>
</dbReference>
<keyword evidence="6" id="KW-1185">Reference proteome</keyword>
<feature type="compositionally biased region" description="Low complexity" evidence="3">
    <location>
        <begin position="103"/>
        <end position="112"/>
    </location>
</feature>
<dbReference type="PROSITE" id="PS50002">
    <property type="entry name" value="SH3"/>
    <property type="match status" value="2"/>
</dbReference>
<dbReference type="InterPro" id="IPR050384">
    <property type="entry name" value="Endophilin_SH3RF"/>
</dbReference>
<dbReference type="SUPFAM" id="SSF50044">
    <property type="entry name" value="SH3-domain"/>
    <property type="match status" value="2"/>
</dbReference>
<feature type="domain" description="SH3" evidence="4">
    <location>
        <begin position="432"/>
        <end position="491"/>
    </location>
</feature>
<evidence type="ECO:0000259" key="4">
    <source>
        <dbReference type="PROSITE" id="PS50002"/>
    </source>
</evidence>
<evidence type="ECO:0000256" key="3">
    <source>
        <dbReference type="SAM" id="MobiDB-lite"/>
    </source>
</evidence>
<name>A0ABD2XBZ2_9HYME</name>
<evidence type="ECO:0000313" key="5">
    <source>
        <dbReference type="EMBL" id="KAL3402191.1"/>
    </source>
</evidence>
<feature type="region of interest" description="Disordered" evidence="3">
    <location>
        <begin position="129"/>
        <end position="203"/>
    </location>
</feature>
<evidence type="ECO:0000313" key="6">
    <source>
        <dbReference type="Proteomes" id="UP001627154"/>
    </source>
</evidence>
<accession>A0ABD2XBZ2</accession>